<dbReference type="SUPFAM" id="SSF47413">
    <property type="entry name" value="lambda repressor-like DNA-binding domains"/>
    <property type="match status" value="1"/>
</dbReference>
<evidence type="ECO:0000259" key="4">
    <source>
        <dbReference type="PROSITE" id="PS50943"/>
    </source>
</evidence>
<protein>
    <recommendedName>
        <fullName evidence="4">HTH cro/C1-type domain-containing protein</fullName>
    </recommendedName>
</protein>
<dbReference type="OrthoDB" id="9800901at2"/>
<dbReference type="STRING" id="391936.S7S_14515"/>
<dbReference type="RefSeq" id="WP_008733838.1">
    <property type="nucleotide sequence ID" value="NZ_CP004387.1"/>
</dbReference>
<dbReference type="SMART" id="SM00530">
    <property type="entry name" value="HTH_XRE"/>
    <property type="match status" value="1"/>
</dbReference>
<dbReference type="GO" id="GO:0003700">
    <property type="term" value="F:DNA-binding transcription factor activity"/>
    <property type="evidence" value="ECO:0007669"/>
    <property type="project" value="TreeGrafter"/>
</dbReference>
<keyword evidence="6" id="KW-1185">Reference proteome</keyword>
<dbReference type="GO" id="GO:0003677">
    <property type="term" value="F:DNA binding"/>
    <property type="evidence" value="ECO:0007669"/>
    <property type="project" value="UniProtKB-KW"/>
</dbReference>
<dbReference type="PANTHER" id="PTHR46797">
    <property type="entry name" value="HTH-TYPE TRANSCRIPTIONAL REGULATOR"/>
    <property type="match status" value="1"/>
</dbReference>
<dbReference type="Pfam" id="PF01381">
    <property type="entry name" value="HTH_3"/>
    <property type="match status" value="1"/>
</dbReference>
<accession>A0A0B4XRA1</accession>
<organism evidence="5 6">
    <name type="scientific">Isoalcanivorax pacificus W11-5</name>
    <dbReference type="NCBI Taxonomy" id="391936"/>
    <lineage>
        <taxon>Bacteria</taxon>
        <taxon>Pseudomonadati</taxon>
        <taxon>Pseudomonadota</taxon>
        <taxon>Gammaproteobacteria</taxon>
        <taxon>Oceanospirillales</taxon>
        <taxon>Alcanivoracaceae</taxon>
        <taxon>Isoalcanivorax</taxon>
    </lineage>
</organism>
<dbReference type="GO" id="GO:0005829">
    <property type="term" value="C:cytosol"/>
    <property type="evidence" value="ECO:0007669"/>
    <property type="project" value="TreeGrafter"/>
</dbReference>
<dbReference type="InterPro" id="IPR010982">
    <property type="entry name" value="Lambda_DNA-bd_dom_sf"/>
</dbReference>
<dbReference type="InterPro" id="IPR050807">
    <property type="entry name" value="TransReg_Diox_bact_type"/>
</dbReference>
<dbReference type="HOGENOM" id="CLU_066192_29_0_6"/>
<evidence type="ECO:0000313" key="5">
    <source>
        <dbReference type="EMBL" id="AJD49315.1"/>
    </source>
</evidence>
<evidence type="ECO:0000313" key="6">
    <source>
        <dbReference type="Proteomes" id="UP000006764"/>
    </source>
</evidence>
<dbReference type="InterPro" id="IPR001387">
    <property type="entry name" value="Cro/C1-type_HTH"/>
</dbReference>
<dbReference type="AlphaFoldDB" id="A0A0B4XRA1"/>
<keyword evidence="2" id="KW-0238">DNA-binding</keyword>
<feature type="domain" description="HTH cro/C1-type" evidence="4">
    <location>
        <begin position="29"/>
        <end position="83"/>
    </location>
</feature>
<proteinExistence type="predicted"/>
<dbReference type="Proteomes" id="UP000006764">
    <property type="component" value="Chromosome"/>
</dbReference>
<reference evidence="5 6" key="1">
    <citation type="journal article" date="2012" name="J. Bacteriol.">
        <title>Genome sequence of an alkane-degrading bacterium, Alcanivorax pacificus type strain W11-5, isolated from deep sea sediment.</title>
        <authorList>
            <person name="Lai Q."/>
            <person name="Shao Z."/>
        </authorList>
    </citation>
    <scope>NUCLEOTIDE SEQUENCE [LARGE SCALE GENOMIC DNA]</scope>
    <source>
        <strain evidence="5 6">W11-5</strain>
    </source>
</reference>
<dbReference type="KEGG" id="apac:S7S_14515"/>
<dbReference type="PANTHER" id="PTHR46797:SF23">
    <property type="entry name" value="HTH-TYPE TRANSCRIPTIONAL REGULATOR SUTR"/>
    <property type="match status" value="1"/>
</dbReference>
<sequence length="101" mass="11025">MQKRSIQRGRPAGTTTYEAEPAIAFGAVVREERTNQGIAQETLAHLAGIERSHMGKIERGEHVPTLPLILKIARALKCSSAHLMAAMETKLAELDPPKRGN</sequence>
<evidence type="ECO:0000256" key="1">
    <source>
        <dbReference type="ARBA" id="ARBA00023015"/>
    </source>
</evidence>
<evidence type="ECO:0000256" key="3">
    <source>
        <dbReference type="ARBA" id="ARBA00023163"/>
    </source>
</evidence>
<evidence type="ECO:0000256" key="2">
    <source>
        <dbReference type="ARBA" id="ARBA00023125"/>
    </source>
</evidence>
<dbReference type="PROSITE" id="PS50943">
    <property type="entry name" value="HTH_CROC1"/>
    <property type="match status" value="1"/>
</dbReference>
<keyword evidence="1" id="KW-0805">Transcription regulation</keyword>
<name>A0A0B4XRA1_9GAMM</name>
<keyword evidence="3" id="KW-0804">Transcription</keyword>
<dbReference type="EMBL" id="CP004387">
    <property type="protein sequence ID" value="AJD49315.1"/>
    <property type="molecule type" value="Genomic_DNA"/>
</dbReference>
<dbReference type="CDD" id="cd00093">
    <property type="entry name" value="HTH_XRE"/>
    <property type="match status" value="1"/>
</dbReference>
<gene>
    <name evidence="5" type="ORF">S7S_14515</name>
</gene>
<dbReference type="Gene3D" id="1.10.260.40">
    <property type="entry name" value="lambda repressor-like DNA-binding domains"/>
    <property type="match status" value="1"/>
</dbReference>